<protein>
    <submittedName>
        <fullName evidence="9">Disease resistance protein At1g50180</fullName>
    </submittedName>
</protein>
<keyword evidence="8" id="KW-1185">Reference proteome</keyword>
<dbReference type="Pfam" id="PF00931">
    <property type="entry name" value="NB-ARC"/>
    <property type="match status" value="1"/>
</dbReference>
<dbReference type="InterPro" id="IPR027417">
    <property type="entry name" value="P-loop_NTPase"/>
</dbReference>
<dbReference type="PANTHER" id="PTHR23155">
    <property type="entry name" value="DISEASE RESISTANCE PROTEIN RP"/>
    <property type="match status" value="1"/>
</dbReference>
<dbReference type="InterPro" id="IPR055414">
    <property type="entry name" value="LRR_R13L4/SHOC2-like"/>
</dbReference>
<name>A0ABM0NZW8_PRUMU</name>
<dbReference type="Gene3D" id="3.80.10.10">
    <property type="entry name" value="Ribonuclease Inhibitor"/>
    <property type="match status" value="1"/>
</dbReference>
<dbReference type="Pfam" id="PF23598">
    <property type="entry name" value="LRR_14"/>
    <property type="match status" value="1"/>
</dbReference>
<reference evidence="8" key="1">
    <citation type="journal article" date="2012" name="Nat. Commun.">
        <title>The genome of Prunus mume.</title>
        <authorList>
            <person name="Zhang Q."/>
            <person name="Chen W."/>
            <person name="Sun L."/>
            <person name="Zhao F."/>
            <person name="Huang B."/>
            <person name="Yang W."/>
            <person name="Tao Y."/>
            <person name="Wang J."/>
            <person name="Yuan Z."/>
            <person name="Fan G."/>
            <person name="Xing Z."/>
            <person name="Han C."/>
            <person name="Pan H."/>
            <person name="Zhong X."/>
            <person name="Shi W."/>
            <person name="Liang X."/>
            <person name="Du D."/>
            <person name="Sun F."/>
            <person name="Xu Z."/>
            <person name="Hao R."/>
            <person name="Lv T."/>
            <person name="Lv Y."/>
            <person name="Zheng Z."/>
            <person name="Sun M."/>
            <person name="Luo L."/>
            <person name="Cai M."/>
            <person name="Gao Y."/>
            <person name="Wang J."/>
            <person name="Yin Y."/>
            <person name="Xu X."/>
            <person name="Cheng T."/>
            <person name="Wang J."/>
        </authorList>
    </citation>
    <scope>NUCLEOTIDE SEQUENCE [LARGE SCALE GENOMIC DNA]</scope>
</reference>
<feature type="domain" description="Disease resistance N-terminal" evidence="5">
    <location>
        <begin position="5"/>
        <end position="87"/>
    </location>
</feature>
<evidence type="ECO:0000256" key="3">
    <source>
        <dbReference type="ARBA" id="ARBA00022821"/>
    </source>
</evidence>
<evidence type="ECO:0000259" key="5">
    <source>
        <dbReference type="Pfam" id="PF18052"/>
    </source>
</evidence>
<dbReference type="InterPro" id="IPR044974">
    <property type="entry name" value="Disease_R_plants"/>
</dbReference>
<evidence type="ECO:0000313" key="9">
    <source>
        <dbReference type="RefSeq" id="XP_008232359.1"/>
    </source>
</evidence>
<evidence type="ECO:0000259" key="7">
    <source>
        <dbReference type="Pfam" id="PF23598"/>
    </source>
</evidence>
<dbReference type="PANTHER" id="PTHR23155:SF1185">
    <property type="entry name" value="DISEASE RESISTANCE RPP8-LIKE PROTEIN 3-RELATED"/>
    <property type="match status" value="1"/>
</dbReference>
<dbReference type="InterPro" id="IPR042197">
    <property type="entry name" value="Apaf_helical"/>
</dbReference>
<dbReference type="InterPro" id="IPR041118">
    <property type="entry name" value="Rx_N"/>
</dbReference>
<accession>A0ABM0NZW8</accession>
<dbReference type="SUPFAM" id="SSF52058">
    <property type="entry name" value="L domain-like"/>
    <property type="match status" value="1"/>
</dbReference>
<dbReference type="CDD" id="cd14798">
    <property type="entry name" value="RX-CC_like"/>
    <property type="match status" value="1"/>
</dbReference>
<keyword evidence="1" id="KW-0677">Repeat</keyword>
<reference evidence="9" key="2">
    <citation type="submission" date="2025-08" db="UniProtKB">
        <authorList>
            <consortium name="RefSeq"/>
        </authorList>
    </citation>
    <scope>IDENTIFICATION</scope>
</reference>
<feature type="domain" description="NB-ARC" evidence="4">
    <location>
        <begin position="171"/>
        <end position="340"/>
    </location>
</feature>
<dbReference type="InterPro" id="IPR036388">
    <property type="entry name" value="WH-like_DNA-bd_sf"/>
</dbReference>
<dbReference type="InterPro" id="IPR058922">
    <property type="entry name" value="WHD_DRP"/>
</dbReference>
<proteinExistence type="predicted"/>
<dbReference type="RefSeq" id="XP_008232359.1">
    <property type="nucleotide sequence ID" value="XM_008234137.2"/>
</dbReference>
<keyword evidence="2" id="KW-0547">Nucleotide-binding</keyword>
<keyword evidence="3" id="KW-0611">Plant defense</keyword>
<feature type="domain" description="Disease resistance protein winged helix" evidence="6">
    <location>
        <begin position="439"/>
        <end position="509"/>
    </location>
</feature>
<dbReference type="GeneID" id="103331509"/>
<evidence type="ECO:0000256" key="1">
    <source>
        <dbReference type="ARBA" id="ARBA00022737"/>
    </source>
</evidence>
<dbReference type="InterPro" id="IPR038005">
    <property type="entry name" value="RX-like_CC"/>
</dbReference>
<dbReference type="SUPFAM" id="SSF52540">
    <property type="entry name" value="P-loop containing nucleoside triphosphate hydrolases"/>
    <property type="match status" value="1"/>
</dbReference>
<dbReference type="Gene3D" id="1.10.8.430">
    <property type="entry name" value="Helical domain of apoptotic protease-activating factors"/>
    <property type="match status" value="1"/>
</dbReference>
<evidence type="ECO:0000313" key="8">
    <source>
        <dbReference type="Proteomes" id="UP000694861"/>
    </source>
</evidence>
<organism evidence="8 9">
    <name type="scientific">Prunus mume</name>
    <name type="common">Japanese apricot</name>
    <name type="synonym">Armeniaca mume</name>
    <dbReference type="NCBI Taxonomy" id="102107"/>
    <lineage>
        <taxon>Eukaryota</taxon>
        <taxon>Viridiplantae</taxon>
        <taxon>Streptophyta</taxon>
        <taxon>Embryophyta</taxon>
        <taxon>Tracheophyta</taxon>
        <taxon>Spermatophyta</taxon>
        <taxon>Magnoliopsida</taxon>
        <taxon>eudicotyledons</taxon>
        <taxon>Gunneridae</taxon>
        <taxon>Pentapetalae</taxon>
        <taxon>rosids</taxon>
        <taxon>fabids</taxon>
        <taxon>Rosales</taxon>
        <taxon>Rosaceae</taxon>
        <taxon>Amygdaloideae</taxon>
        <taxon>Amygdaleae</taxon>
        <taxon>Prunus</taxon>
    </lineage>
</organism>
<evidence type="ECO:0000259" key="4">
    <source>
        <dbReference type="Pfam" id="PF00931"/>
    </source>
</evidence>
<dbReference type="InterPro" id="IPR032675">
    <property type="entry name" value="LRR_dom_sf"/>
</dbReference>
<evidence type="ECO:0000259" key="6">
    <source>
        <dbReference type="Pfam" id="PF23559"/>
    </source>
</evidence>
<dbReference type="PRINTS" id="PR00364">
    <property type="entry name" value="DISEASERSIST"/>
</dbReference>
<dbReference type="Gene3D" id="1.20.5.4130">
    <property type="match status" value="1"/>
</dbReference>
<sequence>MAEAVVSIVLEGLSNPIIQELKSLKSVGGKVQSAQIQLQFMQGYLKDADASQGRDKTIRNWVASVRDAAYDLEDVIETYVLKVAIKRKPNVLTWFTGIFIKGVNLHQIGSDIKKITTEISELSSNMLSFNLHQTRENGGDIFFQRQQERRITYPHIVDPHVVGLAHGTKILVTHLIKEKGPRVVSIWGMGGLGKTTLAKQVYHHGEVKRHFDCFAWVCISQQCQGREVLKEILTKLISPTNEQRQKIADLGKDQIAEWLWNTQRERKCLVVLDDIWTSDAWRLLETGFPMNEETESRILLTTRNQEVASCADKKGFLFAPKSLNDDESWELFEKIAMSGTEDTNPKTYEEKKELGRKMLQHCKGLPLAITVLAGLLARKETGDEWNTVRKNIDAYIKRGTDLGTDYKGEGFEGVLWLLELSYDNLPYYLKLCFLYLAHFPEDYEIPVSTLTKLWVAEGFISSASGEVMEDVSYRCLNELVGRCMVQVGKRGSSKKIKTCHLHDLMQDLCILKAKEGNFLHIINYFVASETKETPNGRVRRLAIKTIKAYCPGRDENYGHVRSLLYFVSTNCYWNSKVLRSLLRDFTLLRVLKFEGMCVIKHELPGEIGNLVHLRFLSVKDSDIRAVPSSIANLVCLQTLDLRSSSHYMYLQIPNLNVFSKMEKLRHIYLPSRHSAREKRLLFATEAVNLQTVVNIGIQASDLDDFVKLTNLRKLGVIIFDVGEKKEKGTNIIFEHIHSLSVDSCFKGLPIPWNIVLSCPNIYKLRLHGYITELSEDLMCLRNLTKLTLREFGNLKDDHIKVLEKLPSLRMLFASHGSFSESLVCSEGGFPFLEFLSLMHLNELKEWKVEKGAMPNLCKLHIEDCLKLEAVPDGLQYITTLKELTINWMLPEFCSQLGEGGEDFYKIQHVQSVIITNIWHGWV</sequence>
<gene>
    <name evidence="9" type="primary">LOC103331509</name>
</gene>
<feature type="domain" description="Disease resistance R13L4/SHOC-2-like LRR" evidence="7">
    <location>
        <begin position="559"/>
        <end position="885"/>
    </location>
</feature>
<dbReference type="Pfam" id="PF18052">
    <property type="entry name" value="Rx_N"/>
    <property type="match status" value="1"/>
</dbReference>
<dbReference type="Gene3D" id="3.40.50.300">
    <property type="entry name" value="P-loop containing nucleotide triphosphate hydrolases"/>
    <property type="match status" value="1"/>
</dbReference>
<dbReference type="InterPro" id="IPR002182">
    <property type="entry name" value="NB-ARC"/>
</dbReference>
<dbReference type="Proteomes" id="UP000694861">
    <property type="component" value="Linkage group LG5"/>
</dbReference>
<evidence type="ECO:0000256" key="2">
    <source>
        <dbReference type="ARBA" id="ARBA00022741"/>
    </source>
</evidence>
<dbReference type="Pfam" id="PF23559">
    <property type="entry name" value="WHD_DRP"/>
    <property type="match status" value="1"/>
</dbReference>
<dbReference type="Gene3D" id="1.10.10.10">
    <property type="entry name" value="Winged helix-like DNA-binding domain superfamily/Winged helix DNA-binding domain"/>
    <property type="match status" value="1"/>
</dbReference>